<evidence type="ECO:0000313" key="3">
    <source>
        <dbReference type="EMBL" id="KAA0970787.1"/>
    </source>
</evidence>
<reference evidence="3 4" key="1">
    <citation type="submission" date="2019-08" db="EMBL/GenBank/DDBJ databases">
        <title>Aureimonas fodiniaquatilis sp. nov., isolated from a coal mine wastewater.</title>
        <authorList>
            <person name="Kim W."/>
        </authorList>
    </citation>
    <scope>NUCLEOTIDE SEQUENCE [LARGE SCALE GENOMIC DNA]</scope>
    <source>
        <strain evidence="3 4">CAU 1482</strain>
    </source>
</reference>
<dbReference type="PANTHER" id="PTHR43540">
    <property type="entry name" value="PEROXYUREIDOACRYLATE/UREIDOACRYLATE AMIDOHYDROLASE-RELATED"/>
    <property type="match status" value="1"/>
</dbReference>
<feature type="domain" description="Isochorismatase-like" evidence="2">
    <location>
        <begin position="23"/>
        <end position="196"/>
    </location>
</feature>
<dbReference type="CDD" id="cd00431">
    <property type="entry name" value="cysteine_hydrolases"/>
    <property type="match status" value="1"/>
</dbReference>
<comment type="caution">
    <text evidence="3">The sequence shown here is derived from an EMBL/GenBank/DDBJ whole genome shotgun (WGS) entry which is preliminary data.</text>
</comment>
<proteinExistence type="predicted"/>
<sequence length="212" mass="23903">MSDEEVNSRNCDKLERWLLKPCAHLCIDMQLMFALDTDWNTPWMSRVLPFVSILASHAPTHTIFTKFMPPADASKASGAWQSYFERWSQFTQNVIDPQLLELVPELAHLVPPAQVLCKPRYSPFKGTALLADLHERGIKTLIISGAETDVCVLAAVIDAVDAGFWVVLPEDALCSSADSTHDALMELYRTRFSQQILLTDVESIVREWKPTQ</sequence>
<dbReference type="AlphaFoldDB" id="A0A5B0DVE1"/>
<evidence type="ECO:0000256" key="1">
    <source>
        <dbReference type="ARBA" id="ARBA00022801"/>
    </source>
</evidence>
<dbReference type="InterPro" id="IPR000868">
    <property type="entry name" value="Isochorismatase-like_dom"/>
</dbReference>
<dbReference type="EMBL" id="VTWH01000002">
    <property type="protein sequence ID" value="KAA0970787.1"/>
    <property type="molecule type" value="Genomic_DNA"/>
</dbReference>
<dbReference type="SUPFAM" id="SSF52499">
    <property type="entry name" value="Isochorismatase-like hydrolases"/>
    <property type="match status" value="1"/>
</dbReference>
<dbReference type="Gene3D" id="3.40.50.850">
    <property type="entry name" value="Isochorismatase-like"/>
    <property type="match status" value="1"/>
</dbReference>
<accession>A0A5B0DVE1</accession>
<dbReference type="Pfam" id="PF00857">
    <property type="entry name" value="Isochorismatase"/>
    <property type="match status" value="1"/>
</dbReference>
<keyword evidence="4" id="KW-1185">Reference proteome</keyword>
<name>A0A5B0DVE1_9HYPH</name>
<evidence type="ECO:0000313" key="4">
    <source>
        <dbReference type="Proteomes" id="UP000324738"/>
    </source>
</evidence>
<dbReference type="InterPro" id="IPR050272">
    <property type="entry name" value="Isochorismatase-like_hydrls"/>
</dbReference>
<dbReference type="GO" id="GO:0016787">
    <property type="term" value="F:hydrolase activity"/>
    <property type="evidence" value="ECO:0007669"/>
    <property type="project" value="UniProtKB-KW"/>
</dbReference>
<dbReference type="PANTHER" id="PTHR43540:SF6">
    <property type="entry name" value="ISOCHORISMATASE-LIKE DOMAIN-CONTAINING PROTEIN"/>
    <property type="match status" value="1"/>
</dbReference>
<evidence type="ECO:0000259" key="2">
    <source>
        <dbReference type="Pfam" id="PF00857"/>
    </source>
</evidence>
<gene>
    <name evidence="3" type="ORF">FPY71_09945</name>
</gene>
<dbReference type="InterPro" id="IPR036380">
    <property type="entry name" value="Isochorismatase-like_sf"/>
</dbReference>
<dbReference type="Proteomes" id="UP000324738">
    <property type="component" value="Unassembled WGS sequence"/>
</dbReference>
<organism evidence="3 4">
    <name type="scientific">Aureimonas fodinaquatilis</name>
    <dbReference type="NCBI Taxonomy" id="2565783"/>
    <lineage>
        <taxon>Bacteria</taxon>
        <taxon>Pseudomonadati</taxon>
        <taxon>Pseudomonadota</taxon>
        <taxon>Alphaproteobacteria</taxon>
        <taxon>Hyphomicrobiales</taxon>
        <taxon>Aurantimonadaceae</taxon>
        <taxon>Aureimonas</taxon>
    </lineage>
</organism>
<keyword evidence="1 3" id="KW-0378">Hydrolase</keyword>
<dbReference type="RefSeq" id="WP_149300086.1">
    <property type="nucleotide sequence ID" value="NZ_VTWH01000002.1"/>
</dbReference>
<protein>
    <submittedName>
        <fullName evidence="3">Cysteine hydrolase</fullName>
    </submittedName>
</protein>
<dbReference type="OrthoDB" id="9811489at2"/>